<proteinExistence type="predicted"/>
<dbReference type="InterPro" id="IPR029063">
    <property type="entry name" value="SAM-dependent_MTases_sf"/>
</dbReference>
<dbReference type="InterPro" id="IPR013216">
    <property type="entry name" value="Methyltransf_11"/>
</dbReference>
<dbReference type="PANTHER" id="PTHR43675:SF1">
    <property type="entry name" value="RIKEN CDNA 2700097O09 GENE"/>
    <property type="match status" value="1"/>
</dbReference>
<reference evidence="3" key="3">
    <citation type="submission" date="2022-01" db="EMBL/GenBank/DDBJ databases">
        <authorList>
            <person name="Rubenstein D.R."/>
        </authorList>
    </citation>
    <scope>NUCLEOTIDE SEQUENCE</scope>
    <source>
        <strain evidence="3">SS15</strain>
        <tissue evidence="3">Liver</tissue>
    </source>
</reference>
<evidence type="ECO:0000313" key="4">
    <source>
        <dbReference type="Proteomes" id="UP000618051"/>
    </source>
</evidence>
<evidence type="ECO:0000313" key="3">
    <source>
        <dbReference type="EMBL" id="KAI1237764.1"/>
    </source>
</evidence>
<sequence>RNLEDSSNLVIQYQASSTVGQFLLRHIEILKSDQFVKHKGGVDKTVPAEMHIFIFGTGVSYLMAIYKYLHTAKMLSASANWRLDDFDELVVSNDDVVLRNIAEDLRNRLPIEAMFTSEHQAIQKIHQHPLPMIHVDAFLYDDDVVDSLCEEGKMSRSYCTECGSYKTASLEFISHSFSLMELKFLYQHVLPDLTGKVVVDVGSRLGAVLFAGYLYSSASQLYGVEMNADFCQLQEMMITKYEFIDRIKVVHADICTQPSLLQKADVVVMNNVFEYFLDRQEQARKRGSLLVTVPSLEESLSKLQTDVQLSQWVEEVQLNYDLQCYGIQTWDYSFILAANGMEGVEKTE</sequence>
<dbReference type="InterPro" id="IPR026669">
    <property type="entry name" value="Arsenite_MeTrfase-like"/>
</dbReference>
<feature type="domain" description="Methyltransferase type 11" evidence="1">
    <location>
        <begin position="200"/>
        <end position="281"/>
    </location>
</feature>
<comment type="caution">
    <text evidence="2">The sequence shown here is derived from an EMBL/GenBank/DDBJ whole genome shotgun (WGS) entry which is preliminary data.</text>
</comment>
<accession>A0A835TVL5</accession>
<protein>
    <recommendedName>
        <fullName evidence="1">Methyltransferase type 11 domain-containing protein</fullName>
    </recommendedName>
</protein>
<reference evidence="3 4" key="2">
    <citation type="journal article" date="2021" name="J. Hered.">
        <title>Feather Gene Expression Elucidates the Developmental Basis of Plumage Iridescence in African Starlings.</title>
        <authorList>
            <person name="Rubenstein D.R."/>
            <person name="Corvelo A."/>
            <person name="MacManes M.D."/>
            <person name="Maia R."/>
            <person name="Narzisi G."/>
            <person name="Rousaki A."/>
            <person name="Vandenabeele P."/>
            <person name="Shawkey M.D."/>
            <person name="Solomon J."/>
        </authorList>
    </citation>
    <scope>NUCLEOTIDE SEQUENCE [LARGE SCALE GENOMIC DNA]</scope>
    <source>
        <strain evidence="3">SS15</strain>
    </source>
</reference>
<evidence type="ECO:0000313" key="2">
    <source>
        <dbReference type="EMBL" id="KAG0120767.1"/>
    </source>
</evidence>
<dbReference type="Proteomes" id="UP000618051">
    <property type="component" value="Unassembled WGS sequence"/>
</dbReference>
<dbReference type="SUPFAM" id="SSF53335">
    <property type="entry name" value="S-adenosyl-L-methionine-dependent methyltransferases"/>
    <property type="match status" value="1"/>
</dbReference>
<dbReference type="OrthoDB" id="15794at2759"/>
<dbReference type="EMBL" id="JADDUC010000058">
    <property type="protein sequence ID" value="KAG0120767.1"/>
    <property type="molecule type" value="Genomic_DNA"/>
</dbReference>
<name>A0A835TVL5_9PASS</name>
<feature type="non-terminal residue" evidence="2">
    <location>
        <position position="1"/>
    </location>
</feature>
<dbReference type="GO" id="GO:0008757">
    <property type="term" value="F:S-adenosylmethionine-dependent methyltransferase activity"/>
    <property type="evidence" value="ECO:0007669"/>
    <property type="project" value="InterPro"/>
</dbReference>
<keyword evidence="4" id="KW-1185">Reference proteome</keyword>
<reference evidence="2" key="1">
    <citation type="submission" date="2020-10" db="EMBL/GenBank/DDBJ databases">
        <title>Feather gene expression reveals the developmental basis of iridescence in African starlings.</title>
        <authorList>
            <person name="Rubenstein D.R."/>
        </authorList>
    </citation>
    <scope>NUCLEOTIDE SEQUENCE</scope>
    <source>
        <strain evidence="2">SS15</strain>
        <tissue evidence="2">Liver</tissue>
    </source>
</reference>
<organism evidence="2">
    <name type="scientific">Lamprotornis superbus</name>
    <dbReference type="NCBI Taxonomy" id="245042"/>
    <lineage>
        <taxon>Eukaryota</taxon>
        <taxon>Metazoa</taxon>
        <taxon>Chordata</taxon>
        <taxon>Craniata</taxon>
        <taxon>Vertebrata</taxon>
        <taxon>Euteleostomi</taxon>
        <taxon>Archelosauria</taxon>
        <taxon>Archosauria</taxon>
        <taxon>Dinosauria</taxon>
        <taxon>Saurischia</taxon>
        <taxon>Theropoda</taxon>
        <taxon>Coelurosauria</taxon>
        <taxon>Aves</taxon>
        <taxon>Neognathae</taxon>
        <taxon>Neoaves</taxon>
        <taxon>Telluraves</taxon>
        <taxon>Australaves</taxon>
        <taxon>Passeriformes</taxon>
        <taxon>Sturnidae</taxon>
        <taxon>Lamprotornis</taxon>
    </lineage>
</organism>
<gene>
    <name evidence="3" type="ORF">IHE44_0013850</name>
    <name evidence="2" type="ORF">IHE44_011934</name>
</gene>
<dbReference type="AlphaFoldDB" id="A0A835TVL5"/>
<feature type="non-terminal residue" evidence="2">
    <location>
        <position position="348"/>
    </location>
</feature>
<dbReference type="Pfam" id="PF08241">
    <property type="entry name" value="Methyltransf_11"/>
    <property type="match status" value="1"/>
</dbReference>
<dbReference type="PANTHER" id="PTHR43675">
    <property type="entry name" value="ARSENITE METHYLTRANSFERASE"/>
    <property type="match status" value="1"/>
</dbReference>
<dbReference type="EMBL" id="JADDUC020000007">
    <property type="protein sequence ID" value="KAI1237764.1"/>
    <property type="molecule type" value="Genomic_DNA"/>
</dbReference>
<dbReference type="Gene3D" id="3.40.50.150">
    <property type="entry name" value="Vaccinia Virus protein VP39"/>
    <property type="match status" value="1"/>
</dbReference>
<evidence type="ECO:0000259" key="1">
    <source>
        <dbReference type="Pfam" id="PF08241"/>
    </source>
</evidence>